<comment type="caution">
    <text evidence="2">The sequence shown here is derived from an EMBL/GenBank/DDBJ whole genome shotgun (WGS) entry which is preliminary data.</text>
</comment>
<reference evidence="2 3" key="1">
    <citation type="submission" date="2018-07" db="EMBL/GenBank/DDBJ databases">
        <title>A high quality draft genome assembly of the barn swallow (H. rustica rustica).</title>
        <authorList>
            <person name="Formenti G."/>
            <person name="Chiara M."/>
            <person name="Poveda L."/>
            <person name="Francoijs K.-J."/>
            <person name="Bonisoli-Alquati A."/>
            <person name="Canova L."/>
            <person name="Gianfranceschi L."/>
            <person name="Horner D.S."/>
            <person name="Saino N."/>
        </authorList>
    </citation>
    <scope>NUCLEOTIDE SEQUENCE [LARGE SCALE GENOMIC DNA]</scope>
    <source>
        <strain evidence="2">Chelidonia</strain>
        <tissue evidence="2">Blood</tissue>
    </source>
</reference>
<proteinExistence type="predicted"/>
<evidence type="ECO:0000256" key="1">
    <source>
        <dbReference type="SAM" id="MobiDB-lite"/>
    </source>
</evidence>
<sequence>MAQNCRGAGREAFRAASGGLAGDGRTGCSVTALGQQPTFTRSSTCVSARQTGPPARINQFKPPVPNKPQELSRRGLASACSACPDLNADLRASLASQLQRTAEKGSRLHQTPTKNVGDMTALCEERCQLEAFIPTPAVTALPEVTTHFSCHPPKEQNQGVESWDGRKANTLSRQQKGNPPTEAQRELRHPRDDVCPQSKKCPNLFSFKPVLQSGLDWDSYALYVAYTTRSALQEMTDKPRVVCSLRVTADAQRRGRSLLTSFLL</sequence>
<dbReference type="AlphaFoldDB" id="A0A3M0KCU6"/>
<evidence type="ECO:0000313" key="3">
    <source>
        <dbReference type="Proteomes" id="UP000269221"/>
    </source>
</evidence>
<organism evidence="2 3">
    <name type="scientific">Hirundo rustica rustica</name>
    <dbReference type="NCBI Taxonomy" id="333673"/>
    <lineage>
        <taxon>Eukaryota</taxon>
        <taxon>Metazoa</taxon>
        <taxon>Chordata</taxon>
        <taxon>Craniata</taxon>
        <taxon>Vertebrata</taxon>
        <taxon>Euteleostomi</taxon>
        <taxon>Archelosauria</taxon>
        <taxon>Archosauria</taxon>
        <taxon>Dinosauria</taxon>
        <taxon>Saurischia</taxon>
        <taxon>Theropoda</taxon>
        <taxon>Coelurosauria</taxon>
        <taxon>Aves</taxon>
        <taxon>Neognathae</taxon>
        <taxon>Neoaves</taxon>
        <taxon>Telluraves</taxon>
        <taxon>Australaves</taxon>
        <taxon>Passeriformes</taxon>
        <taxon>Sylvioidea</taxon>
        <taxon>Hirundinidae</taxon>
        <taxon>Hirundo</taxon>
    </lineage>
</organism>
<feature type="region of interest" description="Disordered" evidence="1">
    <location>
        <begin position="170"/>
        <end position="193"/>
    </location>
</feature>
<dbReference type="Proteomes" id="UP000269221">
    <property type="component" value="Unassembled WGS sequence"/>
</dbReference>
<name>A0A3M0KCU6_HIRRU</name>
<protein>
    <submittedName>
        <fullName evidence="2">Uncharacterized protein</fullName>
    </submittedName>
</protein>
<dbReference type="EMBL" id="QRBI01000112">
    <property type="protein sequence ID" value="RMC10361.1"/>
    <property type="molecule type" value="Genomic_DNA"/>
</dbReference>
<gene>
    <name evidence="2" type="ORF">DUI87_13164</name>
</gene>
<accession>A0A3M0KCU6</accession>
<evidence type="ECO:0000313" key="2">
    <source>
        <dbReference type="EMBL" id="RMC10361.1"/>
    </source>
</evidence>
<feature type="compositionally biased region" description="Basic and acidic residues" evidence="1">
    <location>
        <begin position="183"/>
        <end position="193"/>
    </location>
</feature>
<keyword evidence="3" id="KW-1185">Reference proteome</keyword>